<reference evidence="1 2" key="1">
    <citation type="submission" date="2016-11" db="EMBL/GenBank/DDBJ databases">
        <authorList>
            <person name="Jaros S."/>
            <person name="Januszkiewicz K."/>
            <person name="Wedrychowicz H."/>
        </authorList>
    </citation>
    <scope>NUCLEOTIDE SEQUENCE [LARGE SCALE GENOMIC DNA]</scope>
    <source>
        <strain evidence="1 2">DSM 21074</strain>
    </source>
</reference>
<evidence type="ECO:0008006" key="3">
    <source>
        <dbReference type="Google" id="ProtNLM"/>
    </source>
</evidence>
<accession>A0A1M6LXM9</accession>
<protein>
    <recommendedName>
        <fullName evidence="3">Phage tail tube protein</fullName>
    </recommendedName>
</protein>
<name>A0A1M6LXM9_9BACT</name>
<dbReference type="STRING" id="1121955.SAMN02745146_0095"/>
<gene>
    <name evidence="1" type="ORF">SAMN02745146_0095</name>
</gene>
<sequence>MPKPKIINLFGTLTGWNNTNVNLFGRDLEGIEAFKYSDSTEIDVAYGAGGMPIGKTRGNYKAEASISLYVEEVIAIQKQLPKGMRFQDIPDFDVPVTFEHQGSLYTDVVRNCSFKDNGKESKNGEGKMVREYTLVPSHIDYNV</sequence>
<organism evidence="1 2">
    <name type="scientific">Hymenobacter daecheongensis DSM 21074</name>
    <dbReference type="NCBI Taxonomy" id="1121955"/>
    <lineage>
        <taxon>Bacteria</taxon>
        <taxon>Pseudomonadati</taxon>
        <taxon>Bacteroidota</taxon>
        <taxon>Cytophagia</taxon>
        <taxon>Cytophagales</taxon>
        <taxon>Hymenobacteraceae</taxon>
        <taxon>Hymenobacter</taxon>
    </lineage>
</organism>
<dbReference type="RefSeq" id="WP_073112288.1">
    <property type="nucleotide sequence ID" value="NZ_FQYN01000010.1"/>
</dbReference>
<proteinExistence type="predicted"/>
<evidence type="ECO:0000313" key="2">
    <source>
        <dbReference type="Proteomes" id="UP000184418"/>
    </source>
</evidence>
<keyword evidence="2" id="KW-1185">Reference proteome</keyword>
<dbReference type="Proteomes" id="UP000184418">
    <property type="component" value="Unassembled WGS sequence"/>
</dbReference>
<dbReference type="EMBL" id="FQYN01000010">
    <property type="protein sequence ID" value="SHJ76007.1"/>
    <property type="molecule type" value="Genomic_DNA"/>
</dbReference>
<dbReference type="AlphaFoldDB" id="A0A1M6LXM9"/>
<evidence type="ECO:0000313" key="1">
    <source>
        <dbReference type="EMBL" id="SHJ76007.1"/>
    </source>
</evidence>
<dbReference type="OrthoDB" id="880361at2"/>